<reference evidence="2 3" key="1">
    <citation type="journal article" date="2012" name="BMC Genomics">
        <title>Comparative genomics of the white-rot fungi, Phanerochaete carnosa and P. chrysosporium, to elucidate the genetic basis of the distinct wood types they colonize.</title>
        <authorList>
            <person name="Suzuki H."/>
            <person name="MacDonald J."/>
            <person name="Syed K."/>
            <person name="Salamov A."/>
            <person name="Hori C."/>
            <person name="Aerts A."/>
            <person name="Henrissat B."/>
            <person name="Wiebenga A."/>
            <person name="vanKuyk P.A."/>
            <person name="Barry K."/>
            <person name="Lindquist E."/>
            <person name="LaButti K."/>
            <person name="Lapidus A."/>
            <person name="Lucas S."/>
            <person name="Coutinho P."/>
            <person name="Gong Y."/>
            <person name="Samejima M."/>
            <person name="Mahadevan R."/>
            <person name="Abou-Zaid M."/>
            <person name="de Vries R.P."/>
            <person name="Igarashi K."/>
            <person name="Yadav J.S."/>
            <person name="Grigoriev I.V."/>
            <person name="Master E.R."/>
        </authorList>
    </citation>
    <scope>NUCLEOTIDE SEQUENCE [LARGE SCALE GENOMIC DNA]</scope>
    <source>
        <strain evidence="2 3">HHB-10118-sp</strain>
    </source>
</reference>
<dbReference type="GO" id="GO:0016491">
    <property type="term" value="F:oxidoreductase activity"/>
    <property type="evidence" value="ECO:0007669"/>
    <property type="project" value="InterPro"/>
</dbReference>
<evidence type="ECO:0000313" key="3">
    <source>
        <dbReference type="Proteomes" id="UP000008370"/>
    </source>
</evidence>
<dbReference type="KEGG" id="pco:PHACADRAFT_202674"/>
<evidence type="ECO:0000259" key="1">
    <source>
        <dbReference type="Pfam" id="PF00724"/>
    </source>
</evidence>
<gene>
    <name evidence="2" type="ORF">PHACADRAFT_202674</name>
</gene>
<dbReference type="RefSeq" id="XP_007402895.1">
    <property type="nucleotide sequence ID" value="XM_007402833.1"/>
</dbReference>
<dbReference type="OrthoDB" id="2799703at2759"/>
<keyword evidence="3" id="KW-1185">Reference proteome</keyword>
<name>K5WEE4_PHACS</name>
<dbReference type="InterPro" id="IPR013785">
    <property type="entry name" value="Aldolase_TIM"/>
</dbReference>
<dbReference type="PANTHER" id="PTHR22893:SF91">
    <property type="entry name" value="NADPH DEHYDROGENASE 2-RELATED"/>
    <property type="match status" value="1"/>
</dbReference>
<dbReference type="Pfam" id="PF00724">
    <property type="entry name" value="Oxidored_FMN"/>
    <property type="match status" value="1"/>
</dbReference>
<dbReference type="InterPro" id="IPR001155">
    <property type="entry name" value="OxRdtase_FMN_N"/>
</dbReference>
<dbReference type="AlphaFoldDB" id="K5WEE4"/>
<dbReference type="PANTHER" id="PTHR22893">
    <property type="entry name" value="NADH OXIDOREDUCTASE-RELATED"/>
    <property type="match status" value="1"/>
</dbReference>
<dbReference type="Proteomes" id="UP000008370">
    <property type="component" value="Unassembled WGS sequence"/>
</dbReference>
<protein>
    <recommendedName>
        <fullName evidence="1">NADH:flavin oxidoreductase/NADH oxidase N-terminal domain-containing protein</fullName>
    </recommendedName>
</protein>
<dbReference type="GeneID" id="18911953"/>
<feature type="non-terminal residue" evidence="2">
    <location>
        <position position="1"/>
    </location>
</feature>
<dbReference type="InParanoid" id="K5WEE4"/>
<organism evidence="2 3">
    <name type="scientific">Phanerochaete carnosa (strain HHB-10118-sp)</name>
    <name type="common">White-rot fungus</name>
    <name type="synonym">Peniophora carnosa</name>
    <dbReference type="NCBI Taxonomy" id="650164"/>
    <lineage>
        <taxon>Eukaryota</taxon>
        <taxon>Fungi</taxon>
        <taxon>Dikarya</taxon>
        <taxon>Basidiomycota</taxon>
        <taxon>Agaricomycotina</taxon>
        <taxon>Agaricomycetes</taxon>
        <taxon>Polyporales</taxon>
        <taxon>Phanerochaetaceae</taxon>
        <taxon>Phanerochaete</taxon>
    </lineage>
</organism>
<feature type="domain" description="NADH:flavin oxidoreductase/NADH oxidase N-terminal" evidence="1">
    <location>
        <begin position="5"/>
        <end position="161"/>
    </location>
</feature>
<evidence type="ECO:0000313" key="2">
    <source>
        <dbReference type="EMBL" id="EKM48552.1"/>
    </source>
</evidence>
<proteinExistence type="predicted"/>
<dbReference type="HOGENOM" id="CLU_012153_8_0_1"/>
<dbReference type="SUPFAM" id="SSF51395">
    <property type="entry name" value="FMN-linked oxidoreductases"/>
    <property type="match status" value="1"/>
</dbReference>
<dbReference type="GO" id="GO:0010181">
    <property type="term" value="F:FMN binding"/>
    <property type="evidence" value="ECO:0007669"/>
    <property type="project" value="InterPro"/>
</dbReference>
<dbReference type="Gene3D" id="3.20.20.70">
    <property type="entry name" value="Aldolase class I"/>
    <property type="match status" value="1"/>
</dbReference>
<dbReference type="EMBL" id="JH930941">
    <property type="protein sequence ID" value="EKM48552.1"/>
    <property type="molecule type" value="Genomic_DNA"/>
</dbReference>
<dbReference type="InterPro" id="IPR045247">
    <property type="entry name" value="Oye-like"/>
</dbReference>
<accession>K5WEE4</accession>
<sequence length="161" mass="17626">MSQPKLFTSIMVGDAILQHRVVMAPLTRFRATKAHVPTPLMAEYYAQRASTPGTLIVSEATFIAPQAGGHQHSPGIWNDEQVTGWKHVTDAVHTQGSYIYLQLQAHGRAANPVVLQEEGGYPYVSASDVQLSGKPFPPRPLTKEEIKEYIDLYGAATKNAV</sequence>